<dbReference type="InterPro" id="IPR005320">
    <property type="entry name" value="Peptidase_S51"/>
</dbReference>
<evidence type="ECO:0000256" key="2">
    <source>
        <dbReference type="ARBA" id="ARBA00006534"/>
    </source>
</evidence>
<dbReference type="Gene3D" id="3.40.50.880">
    <property type="match status" value="1"/>
</dbReference>
<evidence type="ECO:0000256" key="1">
    <source>
        <dbReference type="ARBA" id="ARBA00004496"/>
    </source>
</evidence>
<gene>
    <name evidence="11" type="ORF">M998_0628</name>
</gene>
<dbReference type="Pfam" id="PF03575">
    <property type="entry name" value="Peptidase_S51"/>
    <property type="match status" value="1"/>
</dbReference>
<comment type="catalytic activity">
    <reaction evidence="8">
        <text>Dipeptidase E catalyzes the hydrolysis of dipeptides Asp-|-Xaa. It does not act on peptides with N-terminal Glu, Asn or Gln, nor does it cleave isoaspartyl peptides.</text>
        <dbReference type="EC" id="3.4.13.21"/>
    </reaction>
</comment>
<name>A0A1B7K2C2_9GAMM</name>
<dbReference type="GO" id="GO:0005737">
    <property type="term" value="C:cytoplasm"/>
    <property type="evidence" value="ECO:0007669"/>
    <property type="project" value="UniProtKB-SubCell"/>
</dbReference>
<keyword evidence="4" id="KW-0645">Protease</keyword>
<dbReference type="GO" id="GO:0008236">
    <property type="term" value="F:serine-type peptidase activity"/>
    <property type="evidence" value="ECO:0007669"/>
    <property type="project" value="UniProtKB-KW"/>
</dbReference>
<accession>A0A1B7K2C2</accession>
<dbReference type="NCBIfam" id="NF003642">
    <property type="entry name" value="PRK05282.1"/>
    <property type="match status" value="1"/>
</dbReference>
<evidence type="ECO:0000313" key="11">
    <source>
        <dbReference type="EMBL" id="OAT54296.1"/>
    </source>
</evidence>
<dbReference type="PATRIC" id="fig|1354272.4.peg.645"/>
<dbReference type="SUPFAM" id="SSF52317">
    <property type="entry name" value="Class I glutamine amidotransferase-like"/>
    <property type="match status" value="1"/>
</dbReference>
<proteinExistence type="inferred from homology"/>
<comment type="similarity">
    <text evidence="2">Belongs to the peptidase S51 family.</text>
</comment>
<dbReference type="Proteomes" id="UP000078224">
    <property type="component" value="Unassembled WGS sequence"/>
</dbReference>
<dbReference type="AlphaFoldDB" id="A0A1B7K2C2"/>
<evidence type="ECO:0000256" key="7">
    <source>
        <dbReference type="ARBA" id="ARBA00022997"/>
    </source>
</evidence>
<dbReference type="PANTHER" id="PTHR20842:SF0">
    <property type="entry name" value="ALPHA-ASPARTYL DIPEPTIDASE"/>
    <property type="match status" value="1"/>
</dbReference>
<dbReference type="GO" id="GO:0016805">
    <property type="term" value="F:dipeptidase activity"/>
    <property type="evidence" value="ECO:0007669"/>
    <property type="project" value="UniProtKB-KW"/>
</dbReference>
<keyword evidence="12" id="KW-1185">Reference proteome</keyword>
<dbReference type="OrthoDB" id="3373764at2"/>
<evidence type="ECO:0000256" key="10">
    <source>
        <dbReference type="ARBA" id="ARBA00075877"/>
    </source>
</evidence>
<comment type="subcellular location">
    <subcellularLocation>
        <location evidence="1">Cytoplasm</location>
    </subcellularLocation>
</comment>
<keyword evidence="6" id="KW-0720">Serine protease</keyword>
<organism evidence="11 12">
    <name type="scientific">Providencia heimbachae ATCC 35613</name>
    <dbReference type="NCBI Taxonomy" id="1354272"/>
    <lineage>
        <taxon>Bacteria</taxon>
        <taxon>Pseudomonadati</taxon>
        <taxon>Pseudomonadota</taxon>
        <taxon>Gammaproteobacteria</taxon>
        <taxon>Enterobacterales</taxon>
        <taxon>Morganellaceae</taxon>
        <taxon>Providencia</taxon>
    </lineage>
</organism>
<evidence type="ECO:0000256" key="9">
    <source>
        <dbReference type="ARBA" id="ARBA00066675"/>
    </source>
</evidence>
<keyword evidence="7 11" id="KW-0224">Dipeptidase</keyword>
<evidence type="ECO:0000256" key="4">
    <source>
        <dbReference type="ARBA" id="ARBA00022670"/>
    </source>
</evidence>
<keyword evidence="5 11" id="KW-0378">Hydrolase</keyword>
<dbReference type="FunFam" id="3.40.50.880:FF:000007">
    <property type="entry name" value="Peptidase E"/>
    <property type="match status" value="1"/>
</dbReference>
<dbReference type="RefSeq" id="WP_068907455.1">
    <property type="nucleotide sequence ID" value="NZ_LXEW01000011.1"/>
</dbReference>
<evidence type="ECO:0000256" key="3">
    <source>
        <dbReference type="ARBA" id="ARBA00022490"/>
    </source>
</evidence>
<dbReference type="CDD" id="cd03146">
    <property type="entry name" value="GAT1_Peptidase_E"/>
    <property type="match status" value="1"/>
</dbReference>
<evidence type="ECO:0000313" key="12">
    <source>
        <dbReference type="Proteomes" id="UP000078224"/>
    </source>
</evidence>
<evidence type="ECO:0000256" key="6">
    <source>
        <dbReference type="ARBA" id="ARBA00022825"/>
    </source>
</evidence>
<dbReference type="EMBL" id="LXEW01000011">
    <property type="protein sequence ID" value="OAT54296.1"/>
    <property type="molecule type" value="Genomic_DNA"/>
</dbReference>
<dbReference type="EC" id="3.4.13.21" evidence="9"/>
<sequence>MTQALLMSSSRMGSLNYLEHAHEQIHRLLQHKKQEVLFIPYAAVSFSFDDFEKIVQPVFELLGYGLKSIHHFSDPIAAVKQAQAIAVGGGNTFALLKRLYDAQLVDLISRRVKQNELPYMGWSAGSNIATPSIRTTNDMPIVQPKSFSALNLVPFQINPHFISGKPVGHNGESREERLNEFLTINPNEELLALYEGSALLIEDDQGTILGDKHALWFRTPNQIDEIQANKSFALNMIKGVQ</sequence>
<evidence type="ECO:0000256" key="5">
    <source>
        <dbReference type="ARBA" id="ARBA00022801"/>
    </source>
</evidence>
<reference evidence="11 12" key="1">
    <citation type="submission" date="2016-04" db="EMBL/GenBank/DDBJ databases">
        <title>ATOL: Assembling a taxonomically balanced genome-scale reconstruction of the evolutionary history of the Enterobacteriaceae.</title>
        <authorList>
            <person name="Plunkett G.III."/>
            <person name="Neeno-Eckwall E.C."/>
            <person name="Glasner J.D."/>
            <person name="Perna N.T."/>
        </authorList>
    </citation>
    <scope>NUCLEOTIDE SEQUENCE [LARGE SCALE GENOMIC DNA]</scope>
    <source>
        <strain evidence="11 12">ATCC 35613</strain>
    </source>
</reference>
<comment type="caution">
    <text evidence="11">The sequence shown here is derived from an EMBL/GenBank/DDBJ whole genome shotgun (WGS) entry which is preliminary data.</text>
</comment>
<protein>
    <recommendedName>
        <fullName evidence="9">dipeptidase E</fullName>
        <ecNumber evidence="9">3.4.13.21</ecNumber>
    </recommendedName>
    <alternativeName>
        <fullName evidence="10">Asp-specific dipeptidase</fullName>
    </alternativeName>
</protein>
<dbReference type="GO" id="GO:0006508">
    <property type="term" value="P:proteolysis"/>
    <property type="evidence" value="ECO:0007669"/>
    <property type="project" value="UniProtKB-KW"/>
</dbReference>
<evidence type="ECO:0000256" key="8">
    <source>
        <dbReference type="ARBA" id="ARBA00050239"/>
    </source>
</evidence>
<keyword evidence="3" id="KW-0963">Cytoplasm</keyword>
<dbReference type="PANTHER" id="PTHR20842">
    <property type="entry name" value="PROTEASE S51 ALPHA-ASPARTYL DIPEPTIDASE"/>
    <property type="match status" value="1"/>
</dbReference>
<dbReference type="InterPro" id="IPR029062">
    <property type="entry name" value="Class_I_gatase-like"/>
</dbReference>